<name>A0A3N4HWV5_ASCIM</name>
<gene>
    <name evidence="1" type="ORF">BJ508DRAFT_417017</name>
</gene>
<dbReference type="Gene3D" id="1.10.600.10">
    <property type="entry name" value="Farnesyl Diphosphate Synthase"/>
    <property type="match status" value="1"/>
</dbReference>
<evidence type="ECO:0000313" key="2">
    <source>
        <dbReference type="Proteomes" id="UP000275078"/>
    </source>
</evidence>
<dbReference type="EMBL" id="ML119724">
    <property type="protein sequence ID" value="RPA77586.1"/>
    <property type="molecule type" value="Genomic_DNA"/>
</dbReference>
<reference evidence="1 2" key="1">
    <citation type="journal article" date="2018" name="Nat. Ecol. Evol.">
        <title>Pezizomycetes genomes reveal the molecular basis of ectomycorrhizal truffle lifestyle.</title>
        <authorList>
            <person name="Murat C."/>
            <person name="Payen T."/>
            <person name="Noel B."/>
            <person name="Kuo A."/>
            <person name="Morin E."/>
            <person name="Chen J."/>
            <person name="Kohler A."/>
            <person name="Krizsan K."/>
            <person name="Balestrini R."/>
            <person name="Da Silva C."/>
            <person name="Montanini B."/>
            <person name="Hainaut M."/>
            <person name="Levati E."/>
            <person name="Barry K.W."/>
            <person name="Belfiori B."/>
            <person name="Cichocki N."/>
            <person name="Clum A."/>
            <person name="Dockter R.B."/>
            <person name="Fauchery L."/>
            <person name="Guy J."/>
            <person name="Iotti M."/>
            <person name="Le Tacon F."/>
            <person name="Lindquist E.A."/>
            <person name="Lipzen A."/>
            <person name="Malagnac F."/>
            <person name="Mello A."/>
            <person name="Molinier V."/>
            <person name="Miyauchi S."/>
            <person name="Poulain J."/>
            <person name="Riccioni C."/>
            <person name="Rubini A."/>
            <person name="Sitrit Y."/>
            <person name="Splivallo R."/>
            <person name="Traeger S."/>
            <person name="Wang M."/>
            <person name="Zifcakova L."/>
            <person name="Wipf D."/>
            <person name="Zambonelli A."/>
            <person name="Paolocci F."/>
            <person name="Nowrousian M."/>
            <person name="Ottonello S."/>
            <person name="Baldrian P."/>
            <person name="Spatafora J.W."/>
            <person name="Henrissat B."/>
            <person name="Nagy L.G."/>
            <person name="Aury J.M."/>
            <person name="Wincker P."/>
            <person name="Grigoriev I.V."/>
            <person name="Bonfante P."/>
            <person name="Martin F.M."/>
        </authorList>
    </citation>
    <scope>NUCLEOTIDE SEQUENCE [LARGE SCALE GENOMIC DNA]</scope>
    <source>
        <strain evidence="1 2">RN42</strain>
    </source>
</reference>
<evidence type="ECO:0008006" key="3">
    <source>
        <dbReference type="Google" id="ProtNLM"/>
    </source>
</evidence>
<dbReference type="InterPro" id="IPR002060">
    <property type="entry name" value="Squ/phyt_synthse"/>
</dbReference>
<keyword evidence="2" id="KW-1185">Reference proteome</keyword>
<dbReference type="OrthoDB" id="270318at2759"/>
<accession>A0A3N4HWV5</accession>
<feature type="non-terminal residue" evidence="1">
    <location>
        <position position="350"/>
    </location>
</feature>
<protein>
    <recommendedName>
        <fullName evidence="3">Terpenoid synthase</fullName>
    </recommendedName>
</protein>
<organism evidence="1 2">
    <name type="scientific">Ascobolus immersus RN42</name>
    <dbReference type="NCBI Taxonomy" id="1160509"/>
    <lineage>
        <taxon>Eukaryota</taxon>
        <taxon>Fungi</taxon>
        <taxon>Dikarya</taxon>
        <taxon>Ascomycota</taxon>
        <taxon>Pezizomycotina</taxon>
        <taxon>Pezizomycetes</taxon>
        <taxon>Pezizales</taxon>
        <taxon>Ascobolaceae</taxon>
        <taxon>Ascobolus</taxon>
    </lineage>
</organism>
<sequence>MPPRLPPSILSTPVRASTKTPLITITSSHAFSTSPPRPDSTIQTSLQHCRTLLAQNNTSAHTLLPLFPPGSRASYLALHAFNLETANIPSHAPTLEIALMRVQFWRDIVNSIFSTKPGSGKLQLPERSHPVATALDFCVNVNPDARYTKSWFLSILKAREERIKSGLGAFATLEELDSYAEKTYGSLFYLLFEACLSNPKFVASFPGGESWSIAKRQEFEHILSHLGRATGMVNVLRGLPSSVVPPPQGVQGLGTRSTRGKVTLPVSLMVQHGVSEESILRYGPDAEGVRDVVFDVAAGAEGHVKTARRHLRESKVFSEKAERQRVWGLLAQGLPAVLWLERLEKCNFDV</sequence>
<evidence type="ECO:0000313" key="1">
    <source>
        <dbReference type="EMBL" id="RPA77586.1"/>
    </source>
</evidence>
<dbReference type="SUPFAM" id="SSF48576">
    <property type="entry name" value="Terpenoid synthases"/>
    <property type="match status" value="1"/>
</dbReference>
<dbReference type="STRING" id="1160509.A0A3N4HWV5"/>
<dbReference type="AlphaFoldDB" id="A0A3N4HWV5"/>
<dbReference type="Pfam" id="PF00494">
    <property type="entry name" value="SQS_PSY"/>
    <property type="match status" value="1"/>
</dbReference>
<dbReference type="InterPro" id="IPR008949">
    <property type="entry name" value="Isoprenoid_synthase_dom_sf"/>
</dbReference>
<dbReference type="Proteomes" id="UP000275078">
    <property type="component" value="Unassembled WGS sequence"/>
</dbReference>
<proteinExistence type="predicted"/>